<protein>
    <recommendedName>
        <fullName evidence="3">C2H2-type domain-containing protein</fullName>
    </recommendedName>
</protein>
<evidence type="ECO:0000259" key="3">
    <source>
        <dbReference type="PROSITE" id="PS50157"/>
    </source>
</evidence>
<keyword evidence="1" id="KW-0479">Metal-binding</keyword>
<reference evidence="4 5" key="1">
    <citation type="journal article" date="2024" name="IMA Fungus">
        <title>IMA Genome - F19 : A genome assembly and annotation guide to empower mycologists, including annotated draft genome sequences of Ceratocystis pirilliformis, Diaporthe australafricana, Fusarium ophioides, Paecilomyces lecythidis, and Sporothrix stenoceras.</title>
        <authorList>
            <person name="Aylward J."/>
            <person name="Wilson A.M."/>
            <person name="Visagie C.M."/>
            <person name="Spraker J."/>
            <person name="Barnes I."/>
            <person name="Buitendag C."/>
            <person name="Ceriani C."/>
            <person name="Del Mar Angel L."/>
            <person name="du Plessis D."/>
            <person name="Fuchs T."/>
            <person name="Gasser K."/>
            <person name="Kramer D."/>
            <person name="Li W."/>
            <person name="Munsamy K."/>
            <person name="Piso A."/>
            <person name="Price J.L."/>
            <person name="Sonnekus B."/>
            <person name="Thomas C."/>
            <person name="van der Nest A."/>
            <person name="van Dijk A."/>
            <person name="van Heerden A."/>
            <person name="van Vuuren N."/>
            <person name="Yilmaz N."/>
            <person name="Duong T.A."/>
            <person name="van der Merwe N.A."/>
            <person name="Wingfield M.J."/>
            <person name="Wingfield B.D."/>
        </authorList>
    </citation>
    <scope>NUCLEOTIDE SEQUENCE [LARGE SCALE GENOMIC DNA]</scope>
    <source>
        <strain evidence="4 5">CMW 18300</strain>
    </source>
</reference>
<keyword evidence="5" id="KW-1185">Reference proteome</keyword>
<dbReference type="SUPFAM" id="SSF57667">
    <property type="entry name" value="beta-beta-alpha zinc fingers"/>
    <property type="match status" value="1"/>
</dbReference>
<comment type="caution">
    <text evidence="4">The sequence shown here is derived from an EMBL/GenBank/DDBJ whole genome shotgun (WGS) entry which is preliminary data.</text>
</comment>
<dbReference type="InterPro" id="IPR013087">
    <property type="entry name" value="Znf_C2H2_type"/>
</dbReference>
<evidence type="ECO:0000313" key="5">
    <source>
        <dbReference type="Proteomes" id="UP001583177"/>
    </source>
</evidence>
<evidence type="ECO:0000256" key="2">
    <source>
        <dbReference type="SAM" id="MobiDB-lite"/>
    </source>
</evidence>
<keyword evidence="1" id="KW-0862">Zinc</keyword>
<feature type="compositionally biased region" description="Polar residues" evidence="2">
    <location>
        <begin position="171"/>
        <end position="193"/>
    </location>
</feature>
<feature type="domain" description="C2H2-type" evidence="3">
    <location>
        <begin position="131"/>
        <end position="160"/>
    </location>
</feature>
<name>A0ABR3WVA4_9PEZI</name>
<dbReference type="EMBL" id="JAWRVE010000051">
    <property type="protein sequence ID" value="KAL1867259.1"/>
    <property type="molecule type" value="Genomic_DNA"/>
</dbReference>
<feature type="compositionally biased region" description="Polar residues" evidence="2">
    <location>
        <begin position="223"/>
        <end position="246"/>
    </location>
</feature>
<feature type="region of interest" description="Disordered" evidence="2">
    <location>
        <begin position="51"/>
        <end position="71"/>
    </location>
</feature>
<proteinExistence type="predicted"/>
<evidence type="ECO:0000313" key="4">
    <source>
        <dbReference type="EMBL" id="KAL1867259.1"/>
    </source>
</evidence>
<keyword evidence="1" id="KW-0863">Zinc-finger</keyword>
<organism evidence="4 5">
    <name type="scientific">Diaporthe australafricana</name>
    <dbReference type="NCBI Taxonomy" id="127596"/>
    <lineage>
        <taxon>Eukaryota</taxon>
        <taxon>Fungi</taxon>
        <taxon>Dikarya</taxon>
        <taxon>Ascomycota</taxon>
        <taxon>Pezizomycotina</taxon>
        <taxon>Sordariomycetes</taxon>
        <taxon>Sordariomycetidae</taxon>
        <taxon>Diaporthales</taxon>
        <taxon>Diaporthaceae</taxon>
        <taxon>Diaporthe</taxon>
    </lineage>
</organism>
<accession>A0ABR3WVA4</accession>
<gene>
    <name evidence="4" type="ORF">Daus18300_006378</name>
</gene>
<feature type="region of interest" description="Disordered" evidence="2">
    <location>
        <begin position="153"/>
        <end position="193"/>
    </location>
</feature>
<feature type="compositionally biased region" description="Basic and acidic residues" evidence="2">
    <location>
        <begin position="51"/>
        <end position="63"/>
    </location>
</feature>
<dbReference type="PROSITE" id="PS50157">
    <property type="entry name" value="ZINC_FINGER_C2H2_2"/>
    <property type="match status" value="1"/>
</dbReference>
<evidence type="ECO:0000256" key="1">
    <source>
        <dbReference type="PROSITE-ProRule" id="PRU00042"/>
    </source>
</evidence>
<feature type="region of interest" description="Disordered" evidence="2">
    <location>
        <begin position="331"/>
        <end position="351"/>
    </location>
</feature>
<dbReference type="Gene3D" id="3.30.160.60">
    <property type="entry name" value="Classic Zinc Finger"/>
    <property type="match status" value="1"/>
</dbReference>
<feature type="region of interest" description="Disordered" evidence="2">
    <location>
        <begin position="223"/>
        <end position="300"/>
    </location>
</feature>
<dbReference type="Proteomes" id="UP001583177">
    <property type="component" value="Unassembled WGS sequence"/>
</dbReference>
<sequence>MSSPAPGEVMGITNMLNQKGAVQAATQSIPGVHGSTPEQSIHQQLPQIPMDRADSPHGSEHSRYSQPTMNGGMPNGRPYGSPSVMHAPLHMPEPNMGPIGFPGMAPDITHAMPQYAKPPEAVAAQPPPKAYPCSTCGKGFARRSDLARHEALARNSVARSGSARPARSEGDQMSNHGSPISTPSPAQRTMSMSPSAEMVGANGMQHGYVGNTSLPAHLRTDLHTASPTSTTSAGFTNNVRPTSHPTSYGAPPPTTLEPSIENGQGPGSAAGSPHMSSVGWASPSHGVGSPVHSNNGNGSYVYPDPDQGYPTNAAAQGQLFYSAAMGLQRTGSAEPGAANYNKPRQGELWAA</sequence>
<dbReference type="InterPro" id="IPR036236">
    <property type="entry name" value="Znf_C2H2_sf"/>
</dbReference>